<evidence type="ECO:0000313" key="1">
    <source>
        <dbReference type="EMBL" id="PIP75957.1"/>
    </source>
</evidence>
<gene>
    <name evidence="1" type="ORF">COW86_00800</name>
</gene>
<dbReference type="AlphaFoldDB" id="A0A2H0D1B8"/>
<dbReference type="InterPro" id="IPR007460">
    <property type="entry name" value="BrnT_toxin"/>
</dbReference>
<dbReference type="Proteomes" id="UP000230159">
    <property type="component" value="Unassembled WGS sequence"/>
</dbReference>
<evidence type="ECO:0008006" key="3">
    <source>
        <dbReference type="Google" id="ProtNLM"/>
    </source>
</evidence>
<protein>
    <recommendedName>
        <fullName evidence="3">BrnT family toxin</fullName>
    </recommendedName>
</protein>
<dbReference type="EMBL" id="PCTN01000033">
    <property type="protein sequence ID" value="PIP75957.1"/>
    <property type="molecule type" value="Genomic_DNA"/>
</dbReference>
<evidence type="ECO:0000313" key="2">
    <source>
        <dbReference type="Proteomes" id="UP000230159"/>
    </source>
</evidence>
<dbReference type="Pfam" id="PF04365">
    <property type="entry name" value="BrnT_toxin"/>
    <property type="match status" value="1"/>
</dbReference>
<dbReference type="InterPro" id="IPR038573">
    <property type="entry name" value="BrnT_sf"/>
</dbReference>
<proteinExistence type="predicted"/>
<dbReference type="Gene3D" id="3.10.450.530">
    <property type="entry name" value="Ribonuclease toxin, BrnT, of type II toxin-antitoxin system"/>
    <property type="match status" value="1"/>
</dbReference>
<comment type="caution">
    <text evidence="1">The sequence shown here is derived from an EMBL/GenBank/DDBJ whole genome shotgun (WGS) entry which is preliminary data.</text>
</comment>
<name>A0A2H0D1B8_9BACT</name>
<sequence>MRSIVKPIKFHWDQGNLNKNFKKHKVANTECEEVFFDQNKVILKDLLHSGKEKRFILLGKTKTGRLLFTVFTARNNKIRIISSRDINKKEHKLYDKKRN</sequence>
<reference evidence="1 2" key="1">
    <citation type="submission" date="2017-09" db="EMBL/GenBank/DDBJ databases">
        <title>Depth-based differentiation of microbial function through sediment-hosted aquifers and enrichment of novel symbionts in the deep terrestrial subsurface.</title>
        <authorList>
            <person name="Probst A.J."/>
            <person name="Ladd B."/>
            <person name="Jarett J.K."/>
            <person name="Geller-Mcgrath D.E."/>
            <person name="Sieber C.M."/>
            <person name="Emerson J.B."/>
            <person name="Anantharaman K."/>
            <person name="Thomas B.C."/>
            <person name="Malmstrom R."/>
            <person name="Stieglmeier M."/>
            <person name="Klingl A."/>
            <person name="Woyke T."/>
            <person name="Ryan C.M."/>
            <person name="Banfield J.F."/>
        </authorList>
    </citation>
    <scope>NUCLEOTIDE SEQUENCE [LARGE SCALE GENOMIC DNA]</scope>
    <source>
        <strain evidence="1">CG22_combo_CG10-13_8_21_14_all_39_9</strain>
    </source>
</reference>
<organism evidence="1 2">
    <name type="scientific">Candidatus Kuenenbacteria bacterium CG22_combo_CG10-13_8_21_14_all_39_9</name>
    <dbReference type="NCBI Taxonomy" id="1974621"/>
    <lineage>
        <taxon>Bacteria</taxon>
        <taxon>Candidatus Kueneniibacteriota</taxon>
    </lineage>
</organism>
<accession>A0A2H0D1B8</accession>